<evidence type="ECO:0000313" key="2">
    <source>
        <dbReference type="Proteomes" id="UP000198788"/>
    </source>
</evidence>
<dbReference type="EMBL" id="FOZV01000002">
    <property type="protein sequence ID" value="SFS42432.1"/>
    <property type="molecule type" value="Genomic_DNA"/>
</dbReference>
<dbReference type="InterPro" id="IPR005335">
    <property type="entry name" value="Terminase_ssu"/>
</dbReference>
<dbReference type="OrthoDB" id="9813753at2"/>
<dbReference type="RefSeq" id="WP_092307769.1">
    <property type="nucleotide sequence ID" value="NZ_FOZV01000002.1"/>
</dbReference>
<gene>
    <name evidence="1" type="ORF">SAMN05192570_1182</name>
</gene>
<dbReference type="Proteomes" id="UP000198788">
    <property type="component" value="Unassembled WGS sequence"/>
</dbReference>
<protein>
    <submittedName>
        <fullName evidence="1">Terminase small subunit</fullName>
    </submittedName>
</protein>
<name>A0A1I6PQC9_9CAUL</name>
<dbReference type="Pfam" id="PF03592">
    <property type="entry name" value="Terminase_2"/>
    <property type="match status" value="1"/>
</dbReference>
<dbReference type="STRING" id="871741.SAMN05192570_1182"/>
<evidence type="ECO:0000313" key="1">
    <source>
        <dbReference type="EMBL" id="SFS42432.1"/>
    </source>
</evidence>
<keyword evidence="2" id="KW-1185">Reference proteome</keyword>
<reference evidence="2" key="1">
    <citation type="submission" date="2016-10" db="EMBL/GenBank/DDBJ databases">
        <authorList>
            <person name="Varghese N."/>
            <person name="Submissions S."/>
        </authorList>
    </citation>
    <scope>NUCLEOTIDE SEQUENCE [LARGE SCALE GENOMIC DNA]</scope>
    <source>
        <strain evidence="2">CGMCC 1.10683</strain>
    </source>
</reference>
<dbReference type="AlphaFoldDB" id="A0A1I6PQC9"/>
<proteinExistence type="predicted"/>
<accession>A0A1I6PQC9</accession>
<sequence length="150" mass="16167">MPALSNPKHERFAQALAKGETADAAYVLAGYEENRGNAARLKANESVERRVAEILEKAATRAEITVASISERLLKIAEKCERTAEANKLGVARQTLMDVAKLNGLIVDKREHTGRNGGPIEYANLTEEEIDARIAALEAGDGEPEPASEA</sequence>
<organism evidence="1 2">
    <name type="scientific">Brevundimonas viscosa</name>
    <dbReference type="NCBI Taxonomy" id="871741"/>
    <lineage>
        <taxon>Bacteria</taxon>
        <taxon>Pseudomonadati</taxon>
        <taxon>Pseudomonadota</taxon>
        <taxon>Alphaproteobacteria</taxon>
        <taxon>Caulobacterales</taxon>
        <taxon>Caulobacteraceae</taxon>
        <taxon>Brevundimonas</taxon>
    </lineage>
</organism>